<organism evidence="2 3">
    <name type="scientific">Belliella buryatensis</name>
    <dbReference type="NCBI Taxonomy" id="1500549"/>
    <lineage>
        <taxon>Bacteria</taxon>
        <taxon>Pseudomonadati</taxon>
        <taxon>Bacteroidota</taxon>
        <taxon>Cytophagia</taxon>
        <taxon>Cytophagales</taxon>
        <taxon>Cyclobacteriaceae</taxon>
        <taxon>Belliella</taxon>
    </lineage>
</organism>
<dbReference type="AlphaFoldDB" id="A0A239AR46"/>
<keyword evidence="1" id="KW-0812">Transmembrane</keyword>
<protein>
    <submittedName>
        <fullName evidence="2">Uncharacterized protein</fullName>
    </submittedName>
</protein>
<name>A0A239AR46_9BACT</name>
<evidence type="ECO:0000313" key="2">
    <source>
        <dbReference type="EMBL" id="SNR97413.1"/>
    </source>
</evidence>
<reference evidence="3" key="1">
    <citation type="submission" date="2017-06" db="EMBL/GenBank/DDBJ databases">
        <authorList>
            <person name="Varghese N."/>
            <person name="Submissions S."/>
        </authorList>
    </citation>
    <scope>NUCLEOTIDE SEQUENCE [LARGE SCALE GENOMIC DNA]</scope>
    <source>
        <strain evidence="3">5C</strain>
    </source>
</reference>
<evidence type="ECO:0000256" key="1">
    <source>
        <dbReference type="SAM" id="Phobius"/>
    </source>
</evidence>
<gene>
    <name evidence="2" type="ORF">SAMN06295967_101305</name>
</gene>
<evidence type="ECO:0000313" key="3">
    <source>
        <dbReference type="Proteomes" id="UP000198480"/>
    </source>
</evidence>
<keyword evidence="3" id="KW-1185">Reference proteome</keyword>
<dbReference type="OrthoDB" id="1449389at2"/>
<dbReference type="RefSeq" id="WP_089237220.1">
    <property type="nucleotide sequence ID" value="NZ_FZOK01000001.1"/>
</dbReference>
<feature type="transmembrane region" description="Helical" evidence="1">
    <location>
        <begin position="130"/>
        <end position="153"/>
    </location>
</feature>
<dbReference type="Proteomes" id="UP000198480">
    <property type="component" value="Unassembled WGS sequence"/>
</dbReference>
<keyword evidence="1" id="KW-1133">Transmembrane helix</keyword>
<proteinExistence type="predicted"/>
<sequence length="265" mass="30833">MKFIFYKRMIVKLISDYGHREKIISRNAEFVDVIELIDQLDWNFFYQIEVQKDKDNWIEIGGSLFEDGFAVILSKDGNSSVLEKSPENLKQIKAIIRLYFEGELSEIKDRLQIKHNPDIERKSFLRDSKLGAYFSLGFLLILGAIFILILGHFGNLNGILMKFSKTDYARAEVINEQLILRKGTHYVKIVEIKYLVNEETYSGKINVGINRTGIEVGDHLKIEYRVSNPEVYQYIGKYVKQVKSYPRNSIEAKRLKDSLNQNHPT</sequence>
<dbReference type="EMBL" id="FZOK01000001">
    <property type="protein sequence ID" value="SNR97413.1"/>
    <property type="molecule type" value="Genomic_DNA"/>
</dbReference>
<accession>A0A239AR46</accession>
<keyword evidence="1" id="KW-0472">Membrane</keyword>